<evidence type="ECO:0000256" key="6">
    <source>
        <dbReference type="ARBA" id="ARBA00023136"/>
    </source>
</evidence>
<evidence type="ECO:0000313" key="9">
    <source>
        <dbReference type="EMBL" id="AYO43199.1"/>
    </source>
</evidence>
<evidence type="ECO:0000256" key="5">
    <source>
        <dbReference type="ARBA" id="ARBA00022989"/>
    </source>
</evidence>
<evidence type="ECO:0000256" key="1">
    <source>
        <dbReference type="ARBA" id="ARBA00004141"/>
    </source>
</evidence>
<feature type="transmembrane region" description="Helical" evidence="7">
    <location>
        <begin position="174"/>
        <end position="199"/>
    </location>
</feature>
<dbReference type="GO" id="GO:0016020">
    <property type="term" value="C:membrane"/>
    <property type="evidence" value="ECO:0007669"/>
    <property type="project" value="UniProtKB-SubCell"/>
</dbReference>
<dbReference type="InterPro" id="IPR004841">
    <property type="entry name" value="AA-permease/SLC12A_dom"/>
</dbReference>
<dbReference type="GO" id="GO:0015171">
    <property type="term" value="F:amino acid transmembrane transporter activity"/>
    <property type="evidence" value="ECO:0007669"/>
    <property type="project" value="TreeGrafter"/>
</dbReference>
<dbReference type="AlphaFoldDB" id="A0A3G2S7F0"/>
<dbReference type="VEuPathDB" id="FungiDB:DNF11_2249"/>
<evidence type="ECO:0000313" key="10">
    <source>
        <dbReference type="Proteomes" id="UP000269793"/>
    </source>
</evidence>
<dbReference type="InterPro" id="IPR050524">
    <property type="entry name" value="APC_YAT"/>
</dbReference>
<dbReference type="Proteomes" id="UP000269793">
    <property type="component" value="Chromosome IV"/>
</dbReference>
<comment type="subcellular location">
    <subcellularLocation>
        <location evidence="1">Membrane</location>
        <topology evidence="1">Multi-pass membrane protein</topology>
    </subcellularLocation>
</comment>
<dbReference type="PIRSF" id="PIRSF006060">
    <property type="entry name" value="AA_transporter"/>
    <property type="match status" value="1"/>
</dbReference>
<accession>A0A3G2S7F0</accession>
<protein>
    <submittedName>
        <fullName evidence="9">Amino acid transporter 1</fullName>
    </submittedName>
</protein>
<feature type="transmembrane region" description="Helical" evidence="7">
    <location>
        <begin position="15"/>
        <end position="36"/>
    </location>
</feature>
<feature type="transmembrane region" description="Helical" evidence="7">
    <location>
        <begin position="127"/>
        <end position="146"/>
    </location>
</feature>
<dbReference type="EMBL" id="CP033151">
    <property type="protein sequence ID" value="AYO43199.1"/>
    <property type="molecule type" value="Genomic_DNA"/>
</dbReference>
<dbReference type="STRING" id="425264.A0A3G2S7F0"/>
<keyword evidence="10" id="KW-1185">Reference proteome</keyword>
<dbReference type="Pfam" id="PF00324">
    <property type="entry name" value="AA_permease"/>
    <property type="match status" value="1"/>
</dbReference>
<sequence>MAISYWDKDEVVPKGVWVAIILIVVFSVNLFGVRFFGEFEMLTTSIKMAGCIGFIVACIVFACGGANSEHVGAHYWHQPGAFKNSFKGFCNSFAFTALAYGGTEIIGVTVGESSHPRRHLPKAAKYVVYRVLIFFILSLFMVSLLVPSDNPELSNYSPFVMAIESGGVRALPQIFNAVTLISFISVANAAVYTASRLLYTMAEKHFIPSIFLFSDKHGRPIAGYIFVFLFGLLGFLVYSSSEDEVFNWLGSISGMSVILLWFSIALAHIRFRFAWKRAGYSVKDLPWSSPLGIWGSIIAVTLNLLVLMATFYISVFPIDEAQSDGYARAKEFFQSYLSVVIMLFSFFLHLITTRSKFIRLSDIDLQTGRRDPNEGHEWEFEKGEVMKPRWRRILDIFF</sequence>
<keyword evidence="6 7" id="KW-0472">Membrane</keyword>
<feature type="transmembrane region" description="Helical" evidence="7">
    <location>
        <begin position="333"/>
        <end position="351"/>
    </location>
</feature>
<feature type="transmembrane region" description="Helical" evidence="7">
    <location>
        <begin position="291"/>
        <end position="313"/>
    </location>
</feature>
<evidence type="ECO:0000256" key="4">
    <source>
        <dbReference type="ARBA" id="ARBA00022970"/>
    </source>
</evidence>
<keyword evidence="3 7" id="KW-0812">Transmembrane</keyword>
<reference evidence="9 10" key="1">
    <citation type="submission" date="2018-10" db="EMBL/GenBank/DDBJ databases">
        <title>Complete genome sequence of Malassezia restricta CBS 7877.</title>
        <authorList>
            <person name="Morand S.C."/>
            <person name="Bertignac M."/>
            <person name="Iltis A."/>
            <person name="Kolder I."/>
            <person name="Pirovano W."/>
            <person name="Jourdain R."/>
            <person name="Clavaud C."/>
        </authorList>
    </citation>
    <scope>NUCLEOTIDE SEQUENCE [LARGE SCALE GENOMIC DNA]</scope>
    <source>
        <strain evidence="9 10">CBS 7877</strain>
    </source>
</reference>
<feature type="transmembrane region" description="Helical" evidence="7">
    <location>
        <begin position="48"/>
        <end position="66"/>
    </location>
</feature>
<evidence type="ECO:0000256" key="7">
    <source>
        <dbReference type="SAM" id="Phobius"/>
    </source>
</evidence>
<dbReference type="PANTHER" id="PTHR43341">
    <property type="entry name" value="AMINO ACID PERMEASE"/>
    <property type="match status" value="1"/>
</dbReference>
<evidence type="ECO:0000259" key="8">
    <source>
        <dbReference type="Pfam" id="PF00324"/>
    </source>
</evidence>
<keyword evidence="2" id="KW-0813">Transport</keyword>
<gene>
    <name evidence="9" type="primary">aat1</name>
    <name evidence="9" type="ORF">DNF11_2249</name>
</gene>
<feature type="transmembrane region" description="Helical" evidence="7">
    <location>
        <begin position="86"/>
        <end position="106"/>
    </location>
</feature>
<dbReference type="OrthoDB" id="3900342at2759"/>
<feature type="transmembrane region" description="Helical" evidence="7">
    <location>
        <begin position="245"/>
        <end position="271"/>
    </location>
</feature>
<evidence type="ECO:0000256" key="2">
    <source>
        <dbReference type="ARBA" id="ARBA00022448"/>
    </source>
</evidence>
<feature type="transmembrane region" description="Helical" evidence="7">
    <location>
        <begin position="220"/>
        <end position="239"/>
    </location>
</feature>
<proteinExistence type="predicted"/>
<keyword evidence="4" id="KW-0029">Amino-acid transport</keyword>
<dbReference type="PANTHER" id="PTHR43341:SF1">
    <property type="entry name" value="GENERAL AMINO-ACID PERMEASE GAP1"/>
    <property type="match status" value="1"/>
</dbReference>
<keyword evidence="5 7" id="KW-1133">Transmembrane helix</keyword>
<feature type="domain" description="Amino acid permease/ SLC12A" evidence="8">
    <location>
        <begin position="3"/>
        <end position="357"/>
    </location>
</feature>
<name>A0A3G2S7F0_MALR7</name>
<evidence type="ECO:0000256" key="3">
    <source>
        <dbReference type="ARBA" id="ARBA00022692"/>
    </source>
</evidence>
<organism evidence="9 10">
    <name type="scientific">Malassezia restricta (strain ATCC 96810 / NBRC 103918 / CBS 7877)</name>
    <name type="common">Seborrheic dermatitis infection agent</name>
    <dbReference type="NCBI Taxonomy" id="425264"/>
    <lineage>
        <taxon>Eukaryota</taxon>
        <taxon>Fungi</taxon>
        <taxon>Dikarya</taxon>
        <taxon>Basidiomycota</taxon>
        <taxon>Ustilaginomycotina</taxon>
        <taxon>Malasseziomycetes</taxon>
        <taxon>Malasseziales</taxon>
        <taxon>Malasseziaceae</taxon>
        <taxon>Malassezia</taxon>
    </lineage>
</organism>
<dbReference type="Gene3D" id="1.20.1740.10">
    <property type="entry name" value="Amino acid/polyamine transporter I"/>
    <property type="match status" value="1"/>
</dbReference>